<dbReference type="EC" id="1.16.3.1" evidence="8"/>
<feature type="domain" description="Ferritin-like diiron" evidence="10">
    <location>
        <begin position="36"/>
        <end position="255"/>
    </location>
</feature>
<comment type="function">
    <text evidence="6">Stores iron in a soluble, non-toxic, readily available form. Important for iron homeostasis. Has ferroxidase activity. Iron is taken up in the ferrous form and deposited as ferric hydroxides after oxidation.</text>
</comment>
<keyword evidence="4 8" id="KW-0560">Oxidoreductase</keyword>
<evidence type="ECO:0000256" key="6">
    <source>
        <dbReference type="ARBA" id="ARBA00025111"/>
    </source>
</evidence>
<comment type="similarity">
    <text evidence="1 8">Belongs to the ferritin family.</text>
</comment>
<evidence type="ECO:0000256" key="9">
    <source>
        <dbReference type="SAM" id="SignalP"/>
    </source>
</evidence>
<dbReference type="Proteomes" id="UP000694888">
    <property type="component" value="Unplaced"/>
</dbReference>
<comment type="function">
    <text evidence="8">Stores iron in a soluble, non-toxic, readily available form. Important for iron homeostasis. Iron is taken up in the ferrous form and deposited as ferric hydroxides after oxidation.</text>
</comment>
<dbReference type="RefSeq" id="XP_005089126.2">
    <property type="nucleotide sequence ID" value="XM_005089069.3"/>
</dbReference>
<evidence type="ECO:0000313" key="11">
    <source>
        <dbReference type="Proteomes" id="UP000694888"/>
    </source>
</evidence>
<reference evidence="12" key="1">
    <citation type="submission" date="2025-08" db="UniProtKB">
        <authorList>
            <consortium name="RefSeq"/>
        </authorList>
    </citation>
    <scope>IDENTIFICATION</scope>
</reference>
<dbReference type="PANTHER" id="PTHR11431">
    <property type="entry name" value="FERRITIN"/>
    <property type="match status" value="1"/>
</dbReference>
<evidence type="ECO:0000256" key="3">
    <source>
        <dbReference type="ARBA" id="ARBA00022723"/>
    </source>
</evidence>
<evidence type="ECO:0000256" key="1">
    <source>
        <dbReference type="ARBA" id="ARBA00007513"/>
    </source>
</evidence>
<name>A0ABM0JAE4_APLCA</name>
<dbReference type="PROSITE" id="PS50905">
    <property type="entry name" value="FERRITIN_LIKE"/>
    <property type="match status" value="1"/>
</dbReference>
<organism evidence="11 12">
    <name type="scientific">Aplysia californica</name>
    <name type="common">California sea hare</name>
    <dbReference type="NCBI Taxonomy" id="6500"/>
    <lineage>
        <taxon>Eukaryota</taxon>
        <taxon>Metazoa</taxon>
        <taxon>Spiralia</taxon>
        <taxon>Lophotrochozoa</taxon>
        <taxon>Mollusca</taxon>
        <taxon>Gastropoda</taxon>
        <taxon>Heterobranchia</taxon>
        <taxon>Euthyneura</taxon>
        <taxon>Tectipleura</taxon>
        <taxon>Aplysiida</taxon>
        <taxon>Aplysioidea</taxon>
        <taxon>Aplysiidae</taxon>
        <taxon>Aplysia</taxon>
    </lineage>
</organism>
<dbReference type="InterPro" id="IPR009040">
    <property type="entry name" value="Ferritin-like_diiron"/>
</dbReference>
<evidence type="ECO:0000313" key="12">
    <source>
        <dbReference type="RefSeq" id="XP_005089126.2"/>
    </source>
</evidence>
<gene>
    <name evidence="12" type="primary">LOC101852060</name>
</gene>
<keyword evidence="5 8" id="KW-0408">Iron</keyword>
<feature type="signal peptide" evidence="9">
    <location>
        <begin position="1"/>
        <end position="25"/>
    </location>
</feature>
<evidence type="ECO:0000256" key="8">
    <source>
        <dbReference type="RuleBase" id="RU361145"/>
    </source>
</evidence>
<dbReference type="InterPro" id="IPR008331">
    <property type="entry name" value="Ferritin_DPS_dom"/>
</dbReference>
<comment type="catalytic activity">
    <reaction evidence="7 8">
        <text>4 Fe(2+) + O2 + 4 H(+) = 4 Fe(3+) + 2 H2O</text>
        <dbReference type="Rhea" id="RHEA:11148"/>
        <dbReference type="ChEBI" id="CHEBI:15377"/>
        <dbReference type="ChEBI" id="CHEBI:15378"/>
        <dbReference type="ChEBI" id="CHEBI:15379"/>
        <dbReference type="ChEBI" id="CHEBI:29033"/>
        <dbReference type="ChEBI" id="CHEBI:29034"/>
        <dbReference type="EC" id="1.16.3.1"/>
    </reaction>
</comment>
<protein>
    <recommendedName>
        <fullName evidence="8">Ferritin</fullName>
        <ecNumber evidence="8">1.16.3.1</ecNumber>
    </recommendedName>
</protein>
<proteinExistence type="inferred from homology"/>
<dbReference type="InterPro" id="IPR009078">
    <property type="entry name" value="Ferritin-like_SF"/>
</dbReference>
<evidence type="ECO:0000256" key="4">
    <source>
        <dbReference type="ARBA" id="ARBA00023002"/>
    </source>
</evidence>
<keyword evidence="2 8" id="KW-0409">Iron storage</keyword>
<dbReference type="PANTHER" id="PTHR11431:SF75">
    <property type="entry name" value="FERRITIN"/>
    <property type="match status" value="1"/>
</dbReference>
<accession>A0ABM0JAE4</accession>
<dbReference type="GeneID" id="101852060"/>
<dbReference type="SUPFAM" id="SSF47240">
    <property type="entry name" value="Ferritin-like"/>
    <property type="match status" value="2"/>
</dbReference>
<sequence>MPSMMYKGPVLCFVFLLTLFGVSKQTDEGFVQEVQQNYKDRLNSKLEQQVLRYNLHEVAFRAYATYFDRADVDLPGFSHFFKASEQRMREQAVNMTLYVNMRGGRIRFPSIKLKDSCKDISQSLQQLGVTKAMVTKSETVAARTNPYICNFQSLTPFKPQKKKTAASKKWSWFQYLTRQKAESAQSRENWQSGLFGLEDALAMENSVQEHIYGLIDTARTFKDPFSKHYLEDYAEVQIENIKSTADLLHRLRAYKAEEDYPLGEYLMDKELSS</sequence>
<evidence type="ECO:0000259" key="10">
    <source>
        <dbReference type="PROSITE" id="PS50905"/>
    </source>
</evidence>
<evidence type="ECO:0000256" key="7">
    <source>
        <dbReference type="ARBA" id="ARBA00047990"/>
    </source>
</evidence>
<dbReference type="Gene3D" id="1.20.1260.10">
    <property type="match status" value="2"/>
</dbReference>
<dbReference type="InterPro" id="IPR001519">
    <property type="entry name" value="Ferritin"/>
</dbReference>
<evidence type="ECO:0000256" key="2">
    <source>
        <dbReference type="ARBA" id="ARBA00022434"/>
    </source>
</evidence>
<keyword evidence="11" id="KW-1185">Reference proteome</keyword>
<keyword evidence="9" id="KW-0732">Signal</keyword>
<keyword evidence="3 8" id="KW-0479">Metal-binding</keyword>
<evidence type="ECO:0000256" key="5">
    <source>
        <dbReference type="ARBA" id="ARBA00023004"/>
    </source>
</evidence>
<feature type="chain" id="PRO_5046569724" description="Ferritin" evidence="9">
    <location>
        <begin position="26"/>
        <end position="273"/>
    </location>
</feature>
<dbReference type="InterPro" id="IPR012347">
    <property type="entry name" value="Ferritin-like"/>
</dbReference>
<dbReference type="Pfam" id="PF00210">
    <property type="entry name" value="Ferritin"/>
    <property type="match status" value="2"/>
</dbReference>